<evidence type="ECO:0000313" key="1">
    <source>
        <dbReference type="EMBL" id="JAH44669.1"/>
    </source>
</evidence>
<protein>
    <submittedName>
        <fullName evidence="1">Uncharacterized protein</fullName>
    </submittedName>
</protein>
<proteinExistence type="predicted"/>
<name>A0A0E9STH4_ANGAN</name>
<sequence>MPFETLAQNHQLRGGIRTESNLVILQMHFYLNEAIHFNFRSPDTVRKVCLC</sequence>
<accession>A0A0E9STH4</accession>
<organism evidence="1">
    <name type="scientific">Anguilla anguilla</name>
    <name type="common">European freshwater eel</name>
    <name type="synonym">Muraena anguilla</name>
    <dbReference type="NCBI Taxonomy" id="7936"/>
    <lineage>
        <taxon>Eukaryota</taxon>
        <taxon>Metazoa</taxon>
        <taxon>Chordata</taxon>
        <taxon>Craniata</taxon>
        <taxon>Vertebrata</taxon>
        <taxon>Euteleostomi</taxon>
        <taxon>Actinopterygii</taxon>
        <taxon>Neopterygii</taxon>
        <taxon>Teleostei</taxon>
        <taxon>Anguilliformes</taxon>
        <taxon>Anguillidae</taxon>
        <taxon>Anguilla</taxon>
    </lineage>
</organism>
<reference evidence="1" key="1">
    <citation type="submission" date="2014-11" db="EMBL/GenBank/DDBJ databases">
        <authorList>
            <person name="Amaro Gonzalez C."/>
        </authorList>
    </citation>
    <scope>NUCLEOTIDE SEQUENCE</scope>
</reference>
<dbReference type="AlphaFoldDB" id="A0A0E9STH4"/>
<dbReference type="EMBL" id="GBXM01063908">
    <property type="protein sequence ID" value="JAH44669.1"/>
    <property type="molecule type" value="Transcribed_RNA"/>
</dbReference>
<reference evidence="1" key="2">
    <citation type="journal article" date="2015" name="Fish Shellfish Immunol.">
        <title>Early steps in the European eel (Anguilla anguilla)-Vibrio vulnificus interaction in the gills: Role of the RtxA13 toxin.</title>
        <authorList>
            <person name="Callol A."/>
            <person name="Pajuelo D."/>
            <person name="Ebbesson L."/>
            <person name="Teles M."/>
            <person name="MacKenzie S."/>
            <person name="Amaro C."/>
        </authorList>
    </citation>
    <scope>NUCLEOTIDE SEQUENCE</scope>
</reference>